<gene>
    <name evidence="2" type="ORF">K503DRAFT_727313</name>
</gene>
<feature type="transmembrane region" description="Helical" evidence="1">
    <location>
        <begin position="57"/>
        <end position="78"/>
    </location>
</feature>
<organism evidence="2 3">
    <name type="scientific">Rhizopogon vinicolor AM-OR11-026</name>
    <dbReference type="NCBI Taxonomy" id="1314800"/>
    <lineage>
        <taxon>Eukaryota</taxon>
        <taxon>Fungi</taxon>
        <taxon>Dikarya</taxon>
        <taxon>Basidiomycota</taxon>
        <taxon>Agaricomycotina</taxon>
        <taxon>Agaricomycetes</taxon>
        <taxon>Agaricomycetidae</taxon>
        <taxon>Boletales</taxon>
        <taxon>Suillineae</taxon>
        <taxon>Rhizopogonaceae</taxon>
        <taxon>Rhizopogon</taxon>
    </lineage>
</organism>
<feature type="transmembrane region" description="Helical" evidence="1">
    <location>
        <begin position="26"/>
        <end position="45"/>
    </location>
</feature>
<dbReference type="OrthoDB" id="2645170at2759"/>
<keyword evidence="1" id="KW-0472">Membrane</keyword>
<proteinExistence type="predicted"/>
<feature type="transmembrane region" description="Helical" evidence="1">
    <location>
        <begin position="101"/>
        <end position="120"/>
    </location>
</feature>
<dbReference type="InParanoid" id="A0A1B7MHS8"/>
<keyword evidence="3" id="KW-1185">Reference proteome</keyword>
<reference evidence="2 3" key="1">
    <citation type="submission" date="2016-06" db="EMBL/GenBank/DDBJ databases">
        <title>Comparative genomics of the ectomycorrhizal sister species Rhizopogon vinicolor and Rhizopogon vesiculosus (Basidiomycota: Boletales) reveals a divergence of the mating type B locus.</title>
        <authorList>
            <consortium name="DOE Joint Genome Institute"/>
            <person name="Mujic A.B."/>
            <person name="Kuo A."/>
            <person name="Tritt A."/>
            <person name="Lipzen A."/>
            <person name="Chen C."/>
            <person name="Johnson J."/>
            <person name="Sharma A."/>
            <person name="Barry K."/>
            <person name="Grigoriev I.V."/>
            <person name="Spatafora J.W."/>
        </authorList>
    </citation>
    <scope>NUCLEOTIDE SEQUENCE [LARGE SCALE GENOMIC DNA]</scope>
    <source>
        <strain evidence="2 3">AM-OR11-026</strain>
    </source>
</reference>
<dbReference type="Proteomes" id="UP000092154">
    <property type="component" value="Unassembled WGS sequence"/>
</dbReference>
<evidence type="ECO:0000256" key="1">
    <source>
        <dbReference type="SAM" id="Phobius"/>
    </source>
</evidence>
<name>A0A1B7MHS8_9AGAM</name>
<dbReference type="EMBL" id="KV449100">
    <property type="protein sequence ID" value="OAX32147.1"/>
    <property type="molecule type" value="Genomic_DNA"/>
</dbReference>
<sequence length="218" mass="24402">MQKLSQCQVRWTWGRKWGITRISFVVSRYLPLVGVTLMTYFLLLVRTYVFWGCDKRFLIVISVFSMVTAAAMLTMAGIDSSKVGNSTGSTRRILEVDKNAGVIYGLLMFFELGLLSLTLYKRFKTHRLGNTPIVVTIYRDGVIYMLCITLVSMLNCIVIFALPSSYNALLIGPQVVAHSALASRILFNLRAMDGSRDVVMSGHGVSDLVFAQPIQTRQ</sequence>
<dbReference type="STRING" id="1314800.A0A1B7MHS8"/>
<accession>A0A1B7MHS8</accession>
<feature type="transmembrane region" description="Helical" evidence="1">
    <location>
        <begin position="141"/>
        <end position="162"/>
    </location>
</feature>
<protein>
    <submittedName>
        <fullName evidence="2">Uncharacterized protein</fullName>
    </submittedName>
</protein>
<keyword evidence="1" id="KW-0812">Transmembrane</keyword>
<dbReference type="AlphaFoldDB" id="A0A1B7MHS8"/>
<evidence type="ECO:0000313" key="3">
    <source>
        <dbReference type="Proteomes" id="UP000092154"/>
    </source>
</evidence>
<keyword evidence="1" id="KW-1133">Transmembrane helix</keyword>
<evidence type="ECO:0000313" key="2">
    <source>
        <dbReference type="EMBL" id="OAX32147.1"/>
    </source>
</evidence>